<reference evidence="2 3" key="1">
    <citation type="journal article" date="2018" name="IMA Fungus">
        <title>IMA Genome-F 9: Draft genome sequence of Annulohypoxylon stygium, Aspergillus mulundensis, Berkeleyomyces basicola (syn. Thielaviopsis basicola), Ceratocystis smalleyi, two Cercospora beticola strains, Coleophoma cylindrospora, Fusarium fracticaudum, Phialophora cf. hyalina, and Morchella septimelata.</title>
        <authorList>
            <person name="Wingfield B.D."/>
            <person name="Bills G.F."/>
            <person name="Dong Y."/>
            <person name="Huang W."/>
            <person name="Nel W.J."/>
            <person name="Swalarsk-Parry B.S."/>
            <person name="Vaghefi N."/>
            <person name="Wilken P.M."/>
            <person name="An Z."/>
            <person name="de Beer Z.W."/>
            <person name="De Vos L."/>
            <person name="Chen L."/>
            <person name="Duong T.A."/>
            <person name="Gao Y."/>
            <person name="Hammerbacher A."/>
            <person name="Kikkert J.R."/>
            <person name="Li Y."/>
            <person name="Li H."/>
            <person name="Li K."/>
            <person name="Li Q."/>
            <person name="Liu X."/>
            <person name="Ma X."/>
            <person name="Naidoo K."/>
            <person name="Pethybridge S.J."/>
            <person name="Sun J."/>
            <person name="Steenkamp E.T."/>
            <person name="van der Nest M.A."/>
            <person name="van Wyk S."/>
            <person name="Wingfield M.J."/>
            <person name="Xiong C."/>
            <person name="Yue Q."/>
            <person name="Zhang X."/>
        </authorList>
    </citation>
    <scope>NUCLEOTIDE SEQUENCE [LARGE SCALE GENOMIC DNA]</scope>
    <source>
        <strain evidence="2 3">BP5796</strain>
    </source>
</reference>
<dbReference type="EMBL" id="PDLN01000016">
    <property type="protein sequence ID" value="RDW64089.1"/>
    <property type="molecule type" value="Genomic_DNA"/>
</dbReference>
<keyword evidence="3" id="KW-1185">Reference proteome</keyword>
<feature type="compositionally biased region" description="Basic and acidic residues" evidence="1">
    <location>
        <begin position="98"/>
        <end position="108"/>
    </location>
</feature>
<evidence type="ECO:0000313" key="3">
    <source>
        <dbReference type="Proteomes" id="UP000256328"/>
    </source>
</evidence>
<dbReference type="Proteomes" id="UP000256328">
    <property type="component" value="Unassembled WGS sequence"/>
</dbReference>
<evidence type="ECO:0000313" key="2">
    <source>
        <dbReference type="EMBL" id="RDW64089.1"/>
    </source>
</evidence>
<accession>A0A3D8QQK2</accession>
<organism evidence="2 3">
    <name type="scientific">Coleophoma crateriformis</name>
    <dbReference type="NCBI Taxonomy" id="565419"/>
    <lineage>
        <taxon>Eukaryota</taxon>
        <taxon>Fungi</taxon>
        <taxon>Dikarya</taxon>
        <taxon>Ascomycota</taxon>
        <taxon>Pezizomycotina</taxon>
        <taxon>Leotiomycetes</taxon>
        <taxon>Helotiales</taxon>
        <taxon>Dermateaceae</taxon>
        <taxon>Coleophoma</taxon>
    </lineage>
</organism>
<comment type="caution">
    <text evidence="2">The sequence shown here is derived from an EMBL/GenBank/DDBJ whole genome shotgun (WGS) entry which is preliminary data.</text>
</comment>
<name>A0A3D8QQK2_9HELO</name>
<protein>
    <submittedName>
        <fullName evidence="2">Uncharacterized protein</fullName>
    </submittedName>
</protein>
<sequence>MASGGWQVKPSQVKSSQVISIQVKSRPVQSRDSPVEQVQPSMSLSDTLSYSLVLASPTTKTTTTPVLATVTMPRPLPPASLSPMAVEQNAFRPSSFQHEAKEDPPSRQCKRSEVCIPALCISCSSYPTAKQKKGANILNGESTEAQQQRVHAQAGQLGAFSAAALLAHRPRHWWSELAMETYDI</sequence>
<feature type="compositionally biased region" description="Polar residues" evidence="1">
    <location>
        <begin position="27"/>
        <end position="42"/>
    </location>
</feature>
<dbReference type="AlphaFoldDB" id="A0A3D8QQK2"/>
<proteinExistence type="predicted"/>
<feature type="region of interest" description="Disordered" evidence="1">
    <location>
        <begin position="1"/>
        <end position="42"/>
    </location>
</feature>
<feature type="compositionally biased region" description="Low complexity" evidence="1">
    <location>
        <begin position="7"/>
        <end position="25"/>
    </location>
</feature>
<evidence type="ECO:0000256" key="1">
    <source>
        <dbReference type="SAM" id="MobiDB-lite"/>
    </source>
</evidence>
<gene>
    <name evidence="2" type="ORF">BP5796_10591</name>
</gene>
<feature type="region of interest" description="Disordered" evidence="1">
    <location>
        <begin position="87"/>
        <end position="108"/>
    </location>
</feature>